<sequence length="254" mass="28660">MTLDQLAKCVQGINQALDDNSPNVLSHISMLATNLHVVKSYRAESVIREKIDHVTILQTHVSTWKWLDHMEKLAGSLFDKQFNEVRQSEMWIFTILKDAKNMVENRTGDHIFSPSAVGIIAPELSGRDCLVAGITTYATEAADMKWCTLRIVMHVLCEWTGAADDIEKWRGWMLYAVTCAWGERAVFLDDVWTMFITTKRFSVLRSPTSTPARSSLKRFYAALLSHPLAIKSTESVIAFELIDGNTEVDFASTN</sequence>
<organism evidence="1 2">
    <name type="scientific">Pholiota conissans</name>
    <dbReference type="NCBI Taxonomy" id="109636"/>
    <lineage>
        <taxon>Eukaryota</taxon>
        <taxon>Fungi</taxon>
        <taxon>Dikarya</taxon>
        <taxon>Basidiomycota</taxon>
        <taxon>Agaricomycotina</taxon>
        <taxon>Agaricomycetes</taxon>
        <taxon>Agaricomycetidae</taxon>
        <taxon>Agaricales</taxon>
        <taxon>Agaricineae</taxon>
        <taxon>Strophariaceae</taxon>
        <taxon>Pholiota</taxon>
    </lineage>
</organism>
<keyword evidence="2" id="KW-1185">Reference proteome</keyword>
<evidence type="ECO:0000313" key="2">
    <source>
        <dbReference type="Proteomes" id="UP000807469"/>
    </source>
</evidence>
<protein>
    <submittedName>
        <fullName evidence="1">Uncharacterized protein</fullName>
    </submittedName>
</protein>
<accession>A0A9P5YIP6</accession>
<proteinExistence type="predicted"/>
<dbReference type="Proteomes" id="UP000807469">
    <property type="component" value="Unassembled WGS sequence"/>
</dbReference>
<gene>
    <name evidence="1" type="ORF">BDN70DRAFT_940178</name>
</gene>
<dbReference type="EMBL" id="MU156409">
    <property type="protein sequence ID" value="KAF9470029.1"/>
    <property type="molecule type" value="Genomic_DNA"/>
</dbReference>
<reference evidence="1" key="1">
    <citation type="submission" date="2020-11" db="EMBL/GenBank/DDBJ databases">
        <authorList>
            <consortium name="DOE Joint Genome Institute"/>
            <person name="Ahrendt S."/>
            <person name="Riley R."/>
            <person name="Andreopoulos W."/>
            <person name="Labutti K."/>
            <person name="Pangilinan J."/>
            <person name="Ruiz-Duenas F.J."/>
            <person name="Barrasa J.M."/>
            <person name="Sanchez-Garcia M."/>
            <person name="Camarero S."/>
            <person name="Miyauchi S."/>
            <person name="Serrano A."/>
            <person name="Linde D."/>
            <person name="Babiker R."/>
            <person name="Drula E."/>
            <person name="Ayuso-Fernandez I."/>
            <person name="Pacheco R."/>
            <person name="Padilla G."/>
            <person name="Ferreira P."/>
            <person name="Barriuso J."/>
            <person name="Kellner H."/>
            <person name="Castanera R."/>
            <person name="Alfaro M."/>
            <person name="Ramirez L."/>
            <person name="Pisabarro A.G."/>
            <person name="Kuo A."/>
            <person name="Tritt A."/>
            <person name="Lipzen A."/>
            <person name="He G."/>
            <person name="Yan M."/>
            <person name="Ng V."/>
            <person name="Cullen D."/>
            <person name="Martin F."/>
            <person name="Rosso M.-N."/>
            <person name="Henrissat B."/>
            <person name="Hibbett D."/>
            <person name="Martinez A.T."/>
            <person name="Grigoriev I.V."/>
        </authorList>
    </citation>
    <scope>NUCLEOTIDE SEQUENCE</scope>
    <source>
        <strain evidence="1">CIRM-BRFM 674</strain>
    </source>
</reference>
<dbReference type="AlphaFoldDB" id="A0A9P5YIP6"/>
<comment type="caution">
    <text evidence="1">The sequence shown here is derived from an EMBL/GenBank/DDBJ whole genome shotgun (WGS) entry which is preliminary data.</text>
</comment>
<name>A0A9P5YIP6_9AGAR</name>
<evidence type="ECO:0000313" key="1">
    <source>
        <dbReference type="EMBL" id="KAF9470029.1"/>
    </source>
</evidence>